<dbReference type="InterPro" id="IPR040686">
    <property type="entry name" value="PurK_C"/>
</dbReference>
<feature type="binding site" evidence="5">
    <location>
        <begin position="286"/>
        <end position="287"/>
    </location>
    <ligand>
        <name>ATP</name>
        <dbReference type="ChEBI" id="CHEBI:30616"/>
    </ligand>
</feature>
<keyword evidence="4 5" id="KW-0067">ATP-binding</keyword>
<dbReference type="PROSITE" id="PS50975">
    <property type="entry name" value="ATP_GRASP"/>
    <property type="match status" value="1"/>
</dbReference>
<comment type="caution">
    <text evidence="5">Lacks conserved residue(s) required for the propagation of feature annotation.</text>
</comment>
<evidence type="ECO:0000313" key="8">
    <source>
        <dbReference type="EMBL" id="QJT06905.1"/>
    </source>
</evidence>
<evidence type="ECO:0000256" key="6">
    <source>
        <dbReference type="RuleBase" id="RU361200"/>
    </source>
</evidence>
<protein>
    <recommendedName>
        <fullName evidence="5 6">N5-carboxyaminoimidazole ribonucleotide synthase</fullName>
        <shortName evidence="5 6">N5-CAIR synthase</shortName>
        <ecNumber evidence="5 6">6.3.4.18</ecNumber>
    </recommendedName>
    <alternativeName>
        <fullName evidence="5 6">5-(carboxyamino)imidazole ribonucleotide synthetase</fullName>
    </alternativeName>
</protein>
<dbReference type="FunFam" id="3.40.50.20:FF:000025">
    <property type="entry name" value="N5-carboxyaminoimidazole ribonucleotide synthase"/>
    <property type="match status" value="1"/>
</dbReference>
<dbReference type="InterPro" id="IPR005875">
    <property type="entry name" value="PurK"/>
</dbReference>
<dbReference type="GO" id="GO:0034028">
    <property type="term" value="F:5-(carboxyamino)imidazole ribonucleotide synthase activity"/>
    <property type="evidence" value="ECO:0007669"/>
    <property type="project" value="UniProtKB-UniRule"/>
</dbReference>
<dbReference type="NCBIfam" id="NF004679">
    <property type="entry name" value="PRK06019.1-5"/>
    <property type="match status" value="1"/>
</dbReference>
<organism evidence="8 9">
    <name type="scientific">Streptomyces asoensis</name>
    <dbReference type="NCBI Taxonomy" id="249586"/>
    <lineage>
        <taxon>Bacteria</taxon>
        <taxon>Bacillati</taxon>
        <taxon>Actinomycetota</taxon>
        <taxon>Actinomycetes</taxon>
        <taxon>Kitasatosporales</taxon>
        <taxon>Streptomycetaceae</taxon>
        <taxon>Streptomyces</taxon>
    </lineage>
</organism>
<dbReference type="InterPro" id="IPR013815">
    <property type="entry name" value="ATP_grasp_subdomain_1"/>
</dbReference>
<evidence type="ECO:0000256" key="4">
    <source>
        <dbReference type="ARBA" id="ARBA00022840"/>
    </source>
</evidence>
<dbReference type="InterPro" id="IPR003135">
    <property type="entry name" value="ATP-grasp_carboxylate-amine"/>
</dbReference>
<comment type="function">
    <text evidence="6">Catalyzes the ATP-dependent conversion of 5-aminoimidazole ribonucleotide (AIR) and HCO(3)- to N5-carboxyaminoimidazole ribonucleotide (N5-CAIR).</text>
</comment>
<dbReference type="SUPFAM" id="SSF56059">
    <property type="entry name" value="Glutathione synthetase ATP-binding domain-like"/>
    <property type="match status" value="1"/>
</dbReference>
<keyword evidence="3 5" id="KW-0658">Purine biosynthesis</keyword>
<name>A0A6M4X5E5_9ACTN</name>
<comment type="catalytic activity">
    <reaction evidence="5 6">
        <text>5-amino-1-(5-phospho-beta-D-ribosyl)imidazole + hydrogencarbonate + ATP = 5-carboxyamino-1-(5-phospho-D-ribosyl)imidazole + ADP + phosphate + 2 H(+)</text>
        <dbReference type="Rhea" id="RHEA:19317"/>
        <dbReference type="ChEBI" id="CHEBI:15378"/>
        <dbReference type="ChEBI" id="CHEBI:17544"/>
        <dbReference type="ChEBI" id="CHEBI:30616"/>
        <dbReference type="ChEBI" id="CHEBI:43474"/>
        <dbReference type="ChEBI" id="CHEBI:58730"/>
        <dbReference type="ChEBI" id="CHEBI:137981"/>
        <dbReference type="ChEBI" id="CHEBI:456216"/>
        <dbReference type="EC" id="6.3.4.18"/>
    </reaction>
</comment>
<comment type="similarity">
    <text evidence="5 6">Belongs to the PurK/PurT family.</text>
</comment>
<dbReference type="FunFam" id="3.30.1490.20:FF:000015">
    <property type="entry name" value="N5-carboxyaminoimidazole ribonucleotide synthase"/>
    <property type="match status" value="1"/>
</dbReference>
<feature type="binding site" evidence="5">
    <location>
        <position position="163"/>
    </location>
    <ligand>
        <name>ATP</name>
        <dbReference type="ChEBI" id="CHEBI:30616"/>
    </ligand>
</feature>
<sequence>MRPRWRGRYPGVVTFPVVGMVGGGQLARMTHEAGIPLGIRFKLLSDTPLDSAAQVVSDVVIGDYRDLDTLREFARGCDVITFDHEHVPTEHLRALEADGIPVRPGPDALVHAQDKGVMRARLDAIGVPCPRHRIVTDPADVAAFAAEGLAEGAEGDGFPVVLKTVRGGYDGKGVWVVDSVEEAADPFRAGVPVLAEEKVDYVRELAADVVRSPHGQAVAYPVVESQQVGGVCDTVIAPAPGLDGSLALRAEEMALRIAKELDVVGHLAVELFEIRHADGSPGVLVNELAMRPHNSGHWSMDGAITSQFANHVRAVLDLPLGDPRPRAKWTVMVNVLGGDYPDMYSAYLHCMARDPQLKIHMYGKDVKPGRKVGHVNTYGDDLDDVLERARHAAGYLRGTITE</sequence>
<keyword evidence="2 5" id="KW-0547">Nucleotide-binding</keyword>
<dbReference type="FunFam" id="3.30.470.20:FF:000029">
    <property type="entry name" value="N5-carboxyaminoimidazole ribonucleotide synthase"/>
    <property type="match status" value="1"/>
</dbReference>
<evidence type="ECO:0000256" key="1">
    <source>
        <dbReference type="ARBA" id="ARBA00022598"/>
    </source>
</evidence>
<accession>A0A6M4X5E5</accession>
<dbReference type="SUPFAM" id="SSF51246">
    <property type="entry name" value="Rudiment single hybrid motif"/>
    <property type="match status" value="1"/>
</dbReference>
<dbReference type="UniPathway" id="UPA00074">
    <property type="reaction ID" value="UER00942"/>
</dbReference>
<reference evidence="8" key="1">
    <citation type="submission" date="2020-03" db="EMBL/GenBank/DDBJ databases">
        <title>Molecular networking-based the target discovery of potent antiproliferative macrolactams: 5/6/7/16 polycyclic ansamycins and glycosylated trienomycin from Streptomyces cacaoi subsp. asoensis.</title>
        <authorList>
            <person name="Liu L.-L."/>
        </authorList>
    </citation>
    <scope>NUCLEOTIDE SEQUENCE [LARGE SCALE GENOMIC DNA]</scope>
    <source>
        <strain evidence="8">H2S5</strain>
    </source>
</reference>
<feature type="binding site" evidence="5">
    <location>
        <position position="115"/>
    </location>
    <ligand>
        <name>ATP</name>
        <dbReference type="ChEBI" id="CHEBI:30616"/>
    </ligand>
</feature>
<feature type="binding site" evidence="5">
    <location>
        <position position="204"/>
    </location>
    <ligand>
        <name>ATP</name>
        <dbReference type="ChEBI" id="CHEBI:30616"/>
    </ligand>
</feature>
<dbReference type="NCBIfam" id="TIGR01161">
    <property type="entry name" value="purK"/>
    <property type="match status" value="1"/>
</dbReference>
<keyword evidence="1 5" id="KW-0436">Ligase</keyword>
<dbReference type="GO" id="GO:0046872">
    <property type="term" value="F:metal ion binding"/>
    <property type="evidence" value="ECO:0007669"/>
    <property type="project" value="InterPro"/>
</dbReference>
<evidence type="ECO:0000313" key="9">
    <source>
        <dbReference type="Proteomes" id="UP000502665"/>
    </source>
</evidence>
<dbReference type="GO" id="GO:0005524">
    <property type="term" value="F:ATP binding"/>
    <property type="evidence" value="ECO:0007669"/>
    <property type="project" value="UniProtKB-UniRule"/>
</dbReference>
<dbReference type="AlphaFoldDB" id="A0A6M4X5E5"/>
<dbReference type="Gene3D" id="3.30.1490.20">
    <property type="entry name" value="ATP-grasp fold, A domain"/>
    <property type="match status" value="1"/>
</dbReference>
<dbReference type="NCBIfam" id="NF004680">
    <property type="entry name" value="PRK06019.1-6"/>
    <property type="match status" value="1"/>
</dbReference>
<dbReference type="InterPro" id="IPR011761">
    <property type="entry name" value="ATP-grasp"/>
</dbReference>
<dbReference type="SUPFAM" id="SSF52440">
    <property type="entry name" value="PreATP-grasp domain"/>
    <property type="match status" value="1"/>
</dbReference>
<dbReference type="EC" id="6.3.4.18" evidence="5 6"/>
<dbReference type="InterPro" id="IPR016185">
    <property type="entry name" value="PreATP-grasp_dom_sf"/>
</dbReference>
<dbReference type="GO" id="GO:0004638">
    <property type="term" value="F:phosphoribosylaminoimidazole carboxylase activity"/>
    <property type="evidence" value="ECO:0007669"/>
    <property type="project" value="InterPro"/>
</dbReference>
<evidence type="ECO:0000256" key="5">
    <source>
        <dbReference type="HAMAP-Rule" id="MF_01928"/>
    </source>
</evidence>
<proteinExistence type="inferred from homology"/>
<dbReference type="Proteomes" id="UP000502665">
    <property type="component" value="Chromosome"/>
</dbReference>
<keyword evidence="9" id="KW-1185">Reference proteome</keyword>
<gene>
    <name evidence="5 6" type="primary">purK</name>
    <name evidence="8" type="ORF">G9272_18970</name>
</gene>
<dbReference type="Pfam" id="PF22660">
    <property type="entry name" value="RS_preATP-grasp-like"/>
    <property type="match status" value="1"/>
</dbReference>
<feature type="binding site" evidence="5">
    <location>
        <begin position="196"/>
        <end position="199"/>
    </location>
    <ligand>
        <name>ATP</name>
        <dbReference type="ChEBI" id="CHEBI:30616"/>
    </ligand>
</feature>
<comment type="subunit">
    <text evidence="5 6">Homodimer.</text>
</comment>
<dbReference type="EMBL" id="CP049838">
    <property type="protein sequence ID" value="QJT06905.1"/>
    <property type="molecule type" value="Genomic_DNA"/>
</dbReference>
<evidence type="ECO:0000256" key="2">
    <source>
        <dbReference type="ARBA" id="ARBA00022741"/>
    </source>
</evidence>
<dbReference type="Pfam" id="PF02222">
    <property type="entry name" value="ATP-grasp"/>
    <property type="match status" value="1"/>
</dbReference>
<dbReference type="HAMAP" id="MF_01928">
    <property type="entry name" value="PurK"/>
    <property type="match status" value="1"/>
</dbReference>
<feature type="domain" description="ATP-grasp" evidence="7">
    <location>
        <begin position="119"/>
        <end position="317"/>
    </location>
</feature>
<comment type="function">
    <text evidence="5">Catalyzes the ATP-dependent conversion of 5-aminoimidazole ribonucleotide (AIR) and HCO(3)(-) to N5-carboxyaminoimidazole ribonucleotide (N5-CAIR).</text>
</comment>
<dbReference type="Gene3D" id="3.30.470.20">
    <property type="entry name" value="ATP-grasp fold, B domain"/>
    <property type="match status" value="1"/>
</dbReference>
<comment type="pathway">
    <text evidence="5 6">Purine metabolism; IMP biosynthesis via de novo pathway; 5-amino-1-(5-phospho-D-ribosyl)imidazole-4-carboxylate from 5-amino-1-(5-phospho-D-ribosyl)imidazole (N5-CAIR route): step 1/2.</text>
</comment>
<dbReference type="Gene3D" id="3.40.50.20">
    <property type="match status" value="1"/>
</dbReference>
<dbReference type="GO" id="GO:0005829">
    <property type="term" value="C:cytosol"/>
    <property type="evidence" value="ECO:0007669"/>
    <property type="project" value="TreeGrafter"/>
</dbReference>
<dbReference type="GO" id="GO:0006189">
    <property type="term" value="P:'de novo' IMP biosynthetic process"/>
    <property type="evidence" value="ECO:0007669"/>
    <property type="project" value="UniProtKB-UniRule"/>
</dbReference>
<evidence type="ECO:0000259" key="7">
    <source>
        <dbReference type="PROSITE" id="PS50975"/>
    </source>
</evidence>
<dbReference type="InterPro" id="IPR011054">
    <property type="entry name" value="Rudment_hybrid_motif"/>
</dbReference>
<dbReference type="InterPro" id="IPR054350">
    <property type="entry name" value="PurT/PurK_preATP-grasp"/>
</dbReference>
<evidence type="ECO:0000256" key="3">
    <source>
        <dbReference type="ARBA" id="ARBA00022755"/>
    </source>
</evidence>
<dbReference type="PANTHER" id="PTHR11609">
    <property type="entry name" value="PURINE BIOSYNTHESIS PROTEIN 6/7, PUR6/7"/>
    <property type="match status" value="1"/>
</dbReference>
<dbReference type="PANTHER" id="PTHR11609:SF5">
    <property type="entry name" value="PHOSPHORIBOSYLAMINOIMIDAZOLE CARBOXYLASE"/>
    <property type="match status" value="1"/>
</dbReference>
<dbReference type="Pfam" id="PF17769">
    <property type="entry name" value="PurK_C"/>
    <property type="match status" value="1"/>
</dbReference>